<evidence type="ECO:0000256" key="1">
    <source>
        <dbReference type="ARBA" id="ARBA00006987"/>
    </source>
</evidence>
<dbReference type="PIRSF" id="PIRSF017082">
    <property type="entry name" value="YflP"/>
    <property type="match status" value="1"/>
</dbReference>
<evidence type="ECO:0000256" key="2">
    <source>
        <dbReference type="SAM" id="SignalP"/>
    </source>
</evidence>
<dbReference type="Pfam" id="PF03401">
    <property type="entry name" value="TctC"/>
    <property type="match status" value="1"/>
</dbReference>
<dbReference type="InterPro" id="IPR042100">
    <property type="entry name" value="Bug_dom1"/>
</dbReference>
<dbReference type="PANTHER" id="PTHR42928:SF5">
    <property type="entry name" value="BLR1237 PROTEIN"/>
    <property type="match status" value="1"/>
</dbReference>
<sequence>MIERSSGRCCKVKSPSARAGWAVAGMAMACAAWAAPSAAVADEFPSKPIRLVIPYATGGVSDSIGRVLAKSMTDVLGQSVVAENRGGGGGTIGAAVVAAAPPDGYTILLTSPPMVAVAPVLLKNLSYRAIDDFTAIGTLVTTPNILAVNNDLPVKSLADMASYAKGEGRNKLSFASAGPGSTGHLSGQILQNAMNIAMTHVPYKSSGLAFPDVISGRVSMVFDSLPSTIGYVRAGQVRPLVVMSRERSSILPDVPTAIEAGYPSATMNFWMGIEGPANMPPAVVEKLNVAIHKAVQSPEMRKQLATLGAEPYLISSTEFAQLRRQDAATYRKLVKDMGLERD</sequence>
<feature type="signal peptide" evidence="2">
    <location>
        <begin position="1"/>
        <end position="34"/>
    </location>
</feature>
<protein>
    <submittedName>
        <fullName evidence="3">Tripartite-type tricarboxylate transporter receptor subunit TctC</fullName>
    </submittedName>
</protein>
<reference evidence="3 4" key="1">
    <citation type="submission" date="2019-02" db="EMBL/GenBank/DDBJ databases">
        <title>Genomic Encyclopedia of Type Strains, Phase IV (KMG-IV): sequencing the most valuable type-strain genomes for metagenomic binning, comparative biology and taxonomic classification.</title>
        <authorList>
            <person name="Goeker M."/>
        </authorList>
    </citation>
    <scope>NUCLEOTIDE SEQUENCE [LARGE SCALE GENOMIC DNA]</scope>
    <source>
        <strain evidence="3 4">K24</strain>
    </source>
</reference>
<dbReference type="AlphaFoldDB" id="A0A4Q7N6X5"/>
<dbReference type="PROSITE" id="PS51257">
    <property type="entry name" value="PROKAR_LIPOPROTEIN"/>
    <property type="match status" value="1"/>
</dbReference>
<comment type="caution">
    <text evidence="3">The sequence shown here is derived from an EMBL/GenBank/DDBJ whole genome shotgun (WGS) entry which is preliminary data.</text>
</comment>
<dbReference type="OrthoDB" id="8678477at2"/>
<accession>A0A4Q7N6X5</accession>
<feature type="chain" id="PRO_5020518811" evidence="2">
    <location>
        <begin position="35"/>
        <end position="342"/>
    </location>
</feature>
<dbReference type="Gene3D" id="3.40.190.10">
    <property type="entry name" value="Periplasmic binding protein-like II"/>
    <property type="match status" value="1"/>
</dbReference>
<keyword evidence="2" id="KW-0732">Signal</keyword>
<dbReference type="EMBL" id="SGXC01000004">
    <property type="protein sequence ID" value="RZS77101.1"/>
    <property type="molecule type" value="Genomic_DNA"/>
</dbReference>
<organism evidence="3 4">
    <name type="scientific">Pigmentiphaga kullae</name>
    <dbReference type="NCBI Taxonomy" id="151784"/>
    <lineage>
        <taxon>Bacteria</taxon>
        <taxon>Pseudomonadati</taxon>
        <taxon>Pseudomonadota</taxon>
        <taxon>Betaproteobacteria</taxon>
        <taxon>Burkholderiales</taxon>
        <taxon>Alcaligenaceae</taxon>
        <taxon>Pigmentiphaga</taxon>
    </lineage>
</organism>
<dbReference type="SUPFAM" id="SSF53850">
    <property type="entry name" value="Periplasmic binding protein-like II"/>
    <property type="match status" value="1"/>
</dbReference>
<keyword evidence="3" id="KW-0675">Receptor</keyword>
<gene>
    <name evidence="3" type="ORF">EV675_5827</name>
</gene>
<dbReference type="InterPro" id="IPR005064">
    <property type="entry name" value="BUG"/>
</dbReference>
<dbReference type="Gene3D" id="3.40.190.150">
    <property type="entry name" value="Bordetella uptake gene, domain 1"/>
    <property type="match status" value="1"/>
</dbReference>
<proteinExistence type="inferred from homology"/>
<evidence type="ECO:0000313" key="3">
    <source>
        <dbReference type="EMBL" id="RZS77101.1"/>
    </source>
</evidence>
<dbReference type="Proteomes" id="UP000292445">
    <property type="component" value="Unassembled WGS sequence"/>
</dbReference>
<dbReference type="PANTHER" id="PTHR42928">
    <property type="entry name" value="TRICARBOXYLATE-BINDING PROTEIN"/>
    <property type="match status" value="1"/>
</dbReference>
<keyword evidence="4" id="KW-1185">Reference proteome</keyword>
<comment type="similarity">
    <text evidence="1">Belongs to the UPF0065 (bug) family.</text>
</comment>
<evidence type="ECO:0000313" key="4">
    <source>
        <dbReference type="Proteomes" id="UP000292445"/>
    </source>
</evidence>
<dbReference type="CDD" id="cd07012">
    <property type="entry name" value="PBP2_Bug_TTT"/>
    <property type="match status" value="1"/>
</dbReference>
<name>A0A4Q7N6X5_9BURK</name>